<proteinExistence type="predicted"/>
<feature type="compositionally biased region" description="Polar residues" evidence="2">
    <location>
        <begin position="389"/>
        <end position="404"/>
    </location>
</feature>
<feature type="region of interest" description="Disordered" evidence="2">
    <location>
        <begin position="297"/>
        <end position="356"/>
    </location>
</feature>
<feature type="compositionally biased region" description="Gly residues" evidence="2">
    <location>
        <begin position="416"/>
        <end position="428"/>
    </location>
</feature>
<dbReference type="SMART" id="SM00671">
    <property type="entry name" value="SEL1"/>
    <property type="match status" value="5"/>
</dbReference>
<dbReference type="OrthoDB" id="272077at2759"/>
<keyword evidence="4" id="KW-1185">Reference proteome</keyword>
<evidence type="ECO:0008006" key="5">
    <source>
        <dbReference type="Google" id="ProtNLM"/>
    </source>
</evidence>
<dbReference type="Gene3D" id="1.25.40.10">
    <property type="entry name" value="Tetratricopeptide repeat domain"/>
    <property type="match status" value="1"/>
</dbReference>
<feature type="region of interest" description="Disordered" evidence="2">
    <location>
        <begin position="484"/>
        <end position="552"/>
    </location>
</feature>
<dbReference type="PANTHER" id="PTHR46430:SF2">
    <property type="entry name" value="CHITIN SYNTHASE REGULATORY FACTOR 4"/>
    <property type="match status" value="1"/>
</dbReference>
<dbReference type="InterPro" id="IPR006597">
    <property type="entry name" value="Sel1-like"/>
</dbReference>
<accession>A0A8H5F4T2</accession>
<dbReference type="SUPFAM" id="SSF81901">
    <property type="entry name" value="HCP-like"/>
    <property type="match status" value="2"/>
</dbReference>
<dbReference type="InterPro" id="IPR011990">
    <property type="entry name" value="TPR-like_helical_dom_sf"/>
</dbReference>
<evidence type="ECO:0000256" key="1">
    <source>
        <dbReference type="ARBA" id="ARBA00022737"/>
    </source>
</evidence>
<dbReference type="PANTHER" id="PTHR46430">
    <property type="entry name" value="PROTEIN SKT5-RELATED"/>
    <property type="match status" value="1"/>
</dbReference>
<dbReference type="InterPro" id="IPR051726">
    <property type="entry name" value="Chitin_Synth_Reg"/>
</dbReference>
<keyword evidence="1" id="KW-0677">Repeat</keyword>
<sequence length="570" mass="59792">MLAYTGAFPAWVKRDPRVAFRDFEASARGGYAPAWFRLGRDYENFKDDERARGCFERGAKHGDPGCLYRMGMAHLLGQLALPASPHLALPLLQRAASSASLTVPQPAYVYALILLGEFDAAGPPVPTQQLLSLKAQDGLPLIPRGGSREAEARRYLEAAAYFHFPAAQYKLGHCFEFAEPSGVFAFDPLKSVQWYALASENGEAEADMALSKWFLCGSSPQGQPPPPGGGFEKDEALALTFAQKAAKRGLSSAEFAMGYYAEVGVGQQRDVARAIGWYEAALAHGSPDASSRLAALKPSAPSASAAPLSRQDHDALTETTLGRRRTLAMQRSAAQRPGGRQQPYLAGAQQPQEQHGRKVIDNLRKQSLMSPPAVPAVPAVPNAHRQSHAHAQSIHNQSSYDTQIGFSGSLGPPSSGAGGRMPGLGPHTGGHPYPQHSGSGQQTPPRRSDSPGDFNTSPPRPSTAGAGAGAGVAAAVGLSRLERMRLAAQQEAPQPTPAPAPSKPAAAIASSGPRPQPPSGSAGPRPGAVTSPRPNAGLGTNAPSGGKKPQTFAEMGFHGAKADDKDCVIM</sequence>
<evidence type="ECO:0000313" key="4">
    <source>
        <dbReference type="Proteomes" id="UP000567179"/>
    </source>
</evidence>
<reference evidence="3 4" key="1">
    <citation type="journal article" date="2020" name="ISME J.">
        <title>Uncovering the hidden diversity of litter-decomposition mechanisms in mushroom-forming fungi.</title>
        <authorList>
            <person name="Floudas D."/>
            <person name="Bentzer J."/>
            <person name="Ahren D."/>
            <person name="Johansson T."/>
            <person name="Persson P."/>
            <person name="Tunlid A."/>
        </authorList>
    </citation>
    <scope>NUCLEOTIDE SEQUENCE [LARGE SCALE GENOMIC DNA]</scope>
    <source>
        <strain evidence="3 4">CBS 101986</strain>
    </source>
</reference>
<evidence type="ECO:0000256" key="2">
    <source>
        <dbReference type="SAM" id="MobiDB-lite"/>
    </source>
</evidence>
<evidence type="ECO:0000313" key="3">
    <source>
        <dbReference type="EMBL" id="KAF5323293.1"/>
    </source>
</evidence>
<dbReference type="Proteomes" id="UP000567179">
    <property type="component" value="Unassembled WGS sequence"/>
</dbReference>
<gene>
    <name evidence="3" type="ORF">D9619_013518</name>
</gene>
<name>A0A8H5F4T2_9AGAR</name>
<protein>
    <recommendedName>
        <fullName evidence="5">HCP-like protein</fullName>
    </recommendedName>
</protein>
<feature type="compositionally biased region" description="Low complexity" evidence="2">
    <location>
        <begin position="297"/>
        <end position="309"/>
    </location>
</feature>
<feature type="region of interest" description="Disordered" evidence="2">
    <location>
        <begin position="371"/>
        <end position="471"/>
    </location>
</feature>
<dbReference type="EMBL" id="JAACJJ010000019">
    <property type="protein sequence ID" value="KAF5323293.1"/>
    <property type="molecule type" value="Genomic_DNA"/>
</dbReference>
<feature type="compositionally biased region" description="Polar residues" evidence="2">
    <location>
        <begin position="436"/>
        <end position="445"/>
    </location>
</feature>
<dbReference type="Pfam" id="PF08238">
    <property type="entry name" value="Sel1"/>
    <property type="match status" value="5"/>
</dbReference>
<comment type="caution">
    <text evidence="3">The sequence shown here is derived from an EMBL/GenBank/DDBJ whole genome shotgun (WGS) entry which is preliminary data.</text>
</comment>
<organism evidence="3 4">
    <name type="scientific">Psilocybe cf. subviscida</name>
    <dbReference type="NCBI Taxonomy" id="2480587"/>
    <lineage>
        <taxon>Eukaryota</taxon>
        <taxon>Fungi</taxon>
        <taxon>Dikarya</taxon>
        <taxon>Basidiomycota</taxon>
        <taxon>Agaricomycotina</taxon>
        <taxon>Agaricomycetes</taxon>
        <taxon>Agaricomycetidae</taxon>
        <taxon>Agaricales</taxon>
        <taxon>Agaricineae</taxon>
        <taxon>Strophariaceae</taxon>
        <taxon>Psilocybe</taxon>
    </lineage>
</organism>
<feature type="compositionally biased region" description="Low complexity" evidence="2">
    <location>
        <begin position="503"/>
        <end position="528"/>
    </location>
</feature>
<feature type="compositionally biased region" description="Low complexity" evidence="2">
    <location>
        <begin position="405"/>
        <end position="415"/>
    </location>
</feature>
<dbReference type="AlphaFoldDB" id="A0A8H5F4T2"/>